<protein>
    <submittedName>
        <fullName evidence="2">Uncharacterized protein</fullName>
    </submittedName>
</protein>
<proteinExistence type="predicted"/>
<sequence length="83" mass="9675">MNEDLMIKKLISLEEKVDNLEKNMGKVVVKVNNLDVITESLDEIKEMLTKKDIEQTATIHALKRHEKRIEILEKHNNIQTHTA</sequence>
<evidence type="ECO:0000313" key="2">
    <source>
        <dbReference type="EMBL" id="PIR76433.1"/>
    </source>
</evidence>
<gene>
    <name evidence="2" type="ORF">COU32_02190</name>
</gene>
<dbReference type="Proteomes" id="UP000231530">
    <property type="component" value="Unassembled WGS sequence"/>
</dbReference>
<accession>A0A2H0TWA9</accession>
<evidence type="ECO:0000256" key="1">
    <source>
        <dbReference type="SAM" id="Coils"/>
    </source>
</evidence>
<organism evidence="2 3">
    <name type="scientific">Candidatus Magasanikbacteria bacterium CG10_big_fil_rev_8_21_14_0_10_42_10</name>
    <dbReference type="NCBI Taxonomy" id="1974649"/>
    <lineage>
        <taxon>Bacteria</taxon>
        <taxon>Candidatus Magasanikiibacteriota</taxon>
    </lineage>
</organism>
<feature type="coiled-coil region" evidence="1">
    <location>
        <begin position="3"/>
        <end position="30"/>
    </location>
</feature>
<evidence type="ECO:0000313" key="3">
    <source>
        <dbReference type="Proteomes" id="UP000231530"/>
    </source>
</evidence>
<reference evidence="3" key="1">
    <citation type="submission" date="2017-09" db="EMBL/GenBank/DDBJ databases">
        <title>Depth-based differentiation of microbial function through sediment-hosted aquifers and enrichment of novel symbionts in the deep terrestrial subsurface.</title>
        <authorList>
            <person name="Probst A.J."/>
            <person name="Ladd B."/>
            <person name="Jarett J.K."/>
            <person name="Geller-Mcgrath D.E."/>
            <person name="Sieber C.M.K."/>
            <person name="Emerson J.B."/>
            <person name="Anantharaman K."/>
            <person name="Thomas B.C."/>
            <person name="Malmstrom R."/>
            <person name="Stieglmeier M."/>
            <person name="Klingl A."/>
            <person name="Woyke T."/>
            <person name="Ryan C.M."/>
            <person name="Banfield J.F."/>
        </authorList>
    </citation>
    <scope>NUCLEOTIDE SEQUENCE [LARGE SCALE GENOMIC DNA]</scope>
</reference>
<name>A0A2H0TWA9_9BACT</name>
<dbReference type="EMBL" id="PFBY01000026">
    <property type="protein sequence ID" value="PIR76433.1"/>
    <property type="molecule type" value="Genomic_DNA"/>
</dbReference>
<dbReference type="AlphaFoldDB" id="A0A2H0TWA9"/>
<keyword evidence="1" id="KW-0175">Coiled coil</keyword>
<comment type="caution">
    <text evidence="2">The sequence shown here is derived from an EMBL/GenBank/DDBJ whole genome shotgun (WGS) entry which is preliminary data.</text>
</comment>